<keyword evidence="1" id="KW-0472">Membrane</keyword>
<proteinExistence type="predicted"/>
<comment type="caution">
    <text evidence="2">The sequence shown here is derived from an EMBL/GenBank/DDBJ whole genome shotgun (WGS) entry which is preliminary data.</text>
</comment>
<dbReference type="EMBL" id="JAIGNQ010000001">
    <property type="protein sequence ID" value="MBX7487751.1"/>
    <property type="molecule type" value="Genomic_DNA"/>
</dbReference>
<organism evidence="2 3">
    <name type="scientific">Qipengyuania pacifica</name>
    <dbReference type="NCBI Taxonomy" id="2860199"/>
    <lineage>
        <taxon>Bacteria</taxon>
        <taxon>Pseudomonadati</taxon>
        <taxon>Pseudomonadota</taxon>
        <taxon>Alphaproteobacteria</taxon>
        <taxon>Sphingomonadales</taxon>
        <taxon>Erythrobacteraceae</taxon>
        <taxon>Qipengyuania</taxon>
    </lineage>
</organism>
<name>A0ABS7JCS9_9SPHN</name>
<feature type="transmembrane region" description="Helical" evidence="1">
    <location>
        <begin position="46"/>
        <end position="67"/>
    </location>
</feature>
<evidence type="ECO:0000313" key="2">
    <source>
        <dbReference type="EMBL" id="MBX7487751.1"/>
    </source>
</evidence>
<evidence type="ECO:0000313" key="3">
    <source>
        <dbReference type="Proteomes" id="UP000776651"/>
    </source>
</evidence>
<feature type="transmembrane region" description="Helical" evidence="1">
    <location>
        <begin position="79"/>
        <end position="99"/>
    </location>
</feature>
<protein>
    <submittedName>
        <fullName evidence="2">Uncharacterized protein</fullName>
    </submittedName>
</protein>
<accession>A0ABS7JCS9</accession>
<keyword evidence="3" id="KW-1185">Reference proteome</keyword>
<dbReference type="RefSeq" id="WP_221597214.1">
    <property type="nucleotide sequence ID" value="NZ_JAIGNQ010000001.1"/>
</dbReference>
<sequence length="103" mass="11135">MTALIRMISGLVLWSMAFAVLYALQGLGCARGWTEPAVFGLTQTKAVLLAVWAGLIASQVVLLLWLMRRRDTQMERIGIAIGWIGLGATVITGLPILAISTCY</sequence>
<keyword evidence="1" id="KW-1133">Transmembrane helix</keyword>
<dbReference type="Proteomes" id="UP000776651">
    <property type="component" value="Unassembled WGS sequence"/>
</dbReference>
<keyword evidence="1" id="KW-0812">Transmembrane</keyword>
<reference evidence="2 3" key="1">
    <citation type="submission" date="2021-08" db="EMBL/GenBank/DDBJ databases">
        <title>Comparative Genomics Analysis of the Genus Qipengyuania Reveals Extensive Genetic Diversity and Metabolic Versatility, Including the Description of Fifteen Novel Species.</title>
        <authorList>
            <person name="Liu Y."/>
        </authorList>
    </citation>
    <scope>NUCLEOTIDE SEQUENCE [LARGE SCALE GENOMIC DNA]</scope>
    <source>
        <strain evidence="2 3">GH25</strain>
    </source>
</reference>
<evidence type="ECO:0000256" key="1">
    <source>
        <dbReference type="SAM" id="Phobius"/>
    </source>
</evidence>
<gene>
    <name evidence="2" type="ORF">K3177_04415</name>
</gene>